<feature type="region of interest" description="Disordered" evidence="1">
    <location>
        <begin position="144"/>
        <end position="171"/>
    </location>
</feature>
<dbReference type="InterPro" id="IPR040183">
    <property type="entry name" value="THUMPD1-like"/>
</dbReference>
<sequence length="396" mass="44790">MGRNSKKVQTLRSNNPPRGGPGVLVVGDTGRESKCKREALEILSHYYFKNENEESSKQSGPITTDGGNGNEDKRLTLEEELALLQKGASADAVLQSDKQKGGKGWQKSPFREYTTGCKGTTFLMCTNKDCELIKTTISTAKTHHEKMNVKSQETPLSGTKRASTDEEDISEDTVQVSKKQKVESTTEKEEISKGEATQCIPKNKWDPIQTVHDIFEDVRNNDTTAPRSRFVTRLIPIQATCFVSLEEIEANVGELIKTFLIPLGIDNIKKLEEQGRLKGRDEYKSLLPSFKIDLKKRHCNQIRRNTIIDMIAKIIEAETSKFWEDHSELRSKLSEDENKCPDLFKVDLSNAKHTIIIEICRTLCGMAVVENAKEYRNFNLLTVQEETMKEKSEIEN</sequence>
<dbReference type="Gene3D" id="3.30.2300.10">
    <property type="entry name" value="THUMP superfamily"/>
    <property type="match status" value="1"/>
</dbReference>
<accession>A0AAD3H3F1</accession>
<dbReference type="GO" id="GO:0006400">
    <property type="term" value="P:tRNA modification"/>
    <property type="evidence" value="ECO:0007669"/>
    <property type="project" value="InterPro"/>
</dbReference>
<dbReference type="PANTHER" id="PTHR13452:SF10">
    <property type="entry name" value="THUMP DOMAIN-CONTAINING PROTEIN 1"/>
    <property type="match status" value="1"/>
</dbReference>
<evidence type="ECO:0000256" key="1">
    <source>
        <dbReference type="SAM" id="MobiDB-lite"/>
    </source>
</evidence>
<evidence type="ECO:0000313" key="2">
    <source>
        <dbReference type="EMBL" id="GFH48648.1"/>
    </source>
</evidence>
<evidence type="ECO:0000313" key="3">
    <source>
        <dbReference type="Proteomes" id="UP001054902"/>
    </source>
</evidence>
<dbReference type="PANTHER" id="PTHR13452">
    <property type="entry name" value="THUMP DOMAIN CONTAINING PROTEIN 1-RELATED"/>
    <property type="match status" value="1"/>
</dbReference>
<dbReference type="SUPFAM" id="SSF143437">
    <property type="entry name" value="THUMP domain-like"/>
    <property type="match status" value="1"/>
</dbReference>
<gene>
    <name evidence="2" type="ORF">CTEN210_05124</name>
</gene>
<dbReference type="EMBL" id="BLLK01000029">
    <property type="protein sequence ID" value="GFH48648.1"/>
    <property type="molecule type" value="Genomic_DNA"/>
</dbReference>
<dbReference type="Proteomes" id="UP001054902">
    <property type="component" value="Unassembled WGS sequence"/>
</dbReference>
<name>A0AAD3H3F1_9STRA</name>
<evidence type="ECO:0008006" key="4">
    <source>
        <dbReference type="Google" id="ProtNLM"/>
    </source>
</evidence>
<dbReference type="AlphaFoldDB" id="A0AAD3H3F1"/>
<organism evidence="2 3">
    <name type="scientific">Chaetoceros tenuissimus</name>
    <dbReference type="NCBI Taxonomy" id="426638"/>
    <lineage>
        <taxon>Eukaryota</taxon>
        <taxon>Sar</taxon>
        <taxon>Stramenopiles</taxon>
        <taxon>Ochrophyta</taxon>
        <taxon>Bacillariophyta</taxon>
        <taxon>Coscinodiscophyceae</taxon>
        <taxon>Chaetocerotophycidae</taxon>
        <taxon>Chaetocerotales</taxon>
        <taxon>Chaetocerotaceae</taxon>
        <taxon>Chaetoceros</taxon>
    </lineage>
</organism>
<comment type="caution">
    <text evidence="2">The sequence shown here is derived from an EMBL/GenBank/DDBJ whole genome shotgun (WGS) entry which is preliminary data.</text>
</comment>
<feature type="region of interest" description="Disordered" evidence="1">
    <location>
        <begin position="1"/>
        <end position="30"/>
    </location>
</feature>
<dbReference type="GO" id="GO:0003723">
    <property type="term" value="F:RNA binding"/>
    <property type="evidence" value="ECO:0007669"/>
    <property type="project" value="InterPro"/>
</dbReference>
<feature type="region of interest" description="Disordered" evidence="1">
    <location>
        <begin position="50"/>
        <end position="75"/>
    </location>
</feature>
<dbReference type="CDD" id="cd11717">
    <property type="entry name" value="THUMP_THUMPD1_like"/>
    <property type="match status" value="1"/>
</dbReference>
<keyword evidence="3" id="KW-1185">Reference proteome</keyword>
<feature type="compositionally biased region" description="Polar residues" evidence="1">
    <location>
        <begin position="149"/>
        <end position="161"/>
    </location>
</feature>
<protein>
    <recommendedName>
        <fullName evidence="4">THUMP domain-containing protein</fullName>
    </recommendedName>
</protein>
<reference evidence="2 3" key="1">
    <citation type="journal article" date="2021" name="Sci. Rep.">
        <title>The genome of the diatom Chaetoceros tenuissimus carries an ancient integrated fragment of an extant virus.</title>
        <authorList>
            <person name="Hongo Y."/>
            <person name="Kimura K."/>
            <person name="Takaki Y."/>
            <person name="Yoshida Y."/>
            <person name="Baba S."/>
            <person name="Kobayashi G."/>
            <person name="Nagasaki K."/>
            <person name="Hano T."/>
            <person name="Tomaru Y."/>
        </authorList>
    </citation>
    <scope>NUCLEOTIDE SEQUENCE [LARGE SCALE GENOMIC DNA]</scope>
    <source>
        <strain evidence="2 3">NIES-3715</strain>
    </source>
</reference>
<proteinExistence type="predicted"/>